<keyword evidence="3" id="KW-1185">Reference proteome</keyword>
<dbReference type="Pfam" id="PF12146">
    <property type="entry name" value="Hydrolase_4"/>
    <property type="match status" value="1"/>
</dbReference>
<dbReference type="EMBL" id="JAFVMG010000003">
    <property type="protein sequence ID" value="MBO1327846.1"/>
    <property type="molecule type" value="Genomic_DNA"/>
</dbReference>
<dbReference type="SUPFAM" id="SSF53474">
    <property type="entry name" value="alpha/beta-Hydrolases"/>
    <property type="match status" value="1"/>
</dbReference>
<evidence type="ECO:0000313" key="3">
    <source>
        <dbReference type="Proteomes" id="UP000664399"/>
    </source>
</evidence>
<dbReference type="InterPro" id="IPR000073">
    <property type="entry name" value="AB_hydrolase_1"/>
</dbReference>
<dbReference type="Proteomes" id="UP000664399">
    <property type="component" value="Unassembled WGS sequence"/>
</dbReference>
<dbReference type="InterPro" id="IPR022742">
    <property type="entry name" value="Hydrolase_4"/>
</dbReference>
<reference evidence="2 3" key="1">
    <citation type="submission" date="2021-03" db="EMBL/GenBank/DDBJ databases">
        <title>The complete genome sequence of Acetobacter suratthaniensis TBRC 1719.</title>
        <authorList>
            <person name="Charoenyingcharoen P."/>
            <person name="Yukphan P."/>
        </authorList>
    </citation>
    <scope>NUCLEOTIDE SEQUENCE [LARGE SCALE GENOMIC DNA]</scope>
    <source>
        <strain evidence="2 3">TBRC 1719</strain>
    </source>
</reference>
<dbReference type="GO" id="GO:0016787">
    <property type="term" value="F:hydrolase activity"/>
    <property type="evidence" value="ECO:0007669"/>
    <property type="project" value="UniProtKB-KW"/>
</dbReference>
<comment type="caution">
    <text evidence="2">The sequence shown here is derived from an EMBL/GenBank/DDBJ whole genome shotgun (WGS) entry which is preliminary data.</text>
</comment>
<protein>
    <submittedName>
        <fullName evidence="2">Alpha/beta fold hydrolase</fullName>
    </submittedName>
</protein>
<sequence>MICAGILGGCAGPHPAGSVASAPIPPARFAAAGRLVAPDRVFTLSDGAQIPARVWPAQGVPHARLLALHGFNDSRDAWEAAGPVLAAQGITVIAPDIRGFGGTAERGLWPGSTRLVADLGEEIALLRHEAPDAPLYLAGESMGGAVAMLFMAQPAASSVAGAVLLAPAIWNMGPGVRVSLAVMATLFPAHEVTGRELPGHIVAGDSLPAMIRLYYDPLTLHATRFDTLRGLVGLMNEAVHAAPGVRGPILCLYGDRDQIVPPAAIGHLWQVTRGVVRRDLVPGGYHLLLRSRSAARTEADIAAWILNPSGFMPSGGESAASAWMAAGFAWRDRAGPGGEALPWFLPARIDTLAR</sequence>
<dbReference type="PRINTS" id="PR00111">
    <property type="entry name" value="ABHYDROLASE"/>
</dbReference>
<dbReference type="RefSeq" id="WP_207853799.1">
    <property type="nucleotide sequence ID" value="NZ_JAFVMG010000003.1"/>
</dbReference>
<dbReference type="PANTHER" id="PTHR11614">
    <property type="entry name" value="PHOSPHOLIPASE-RELATED"/>
    <property type="match status" value="1"/>
</dbReference>
<organism evidence="2 3">
    <name type="scientific">Acetobacter suratthaniensis</name>
    <dbReference type="NCBI Taxonomy" id="1502841"/>
    <lineage>
        <taxon>Bacteria</taxon>
        <taxon>Pseudomonadati</taxon>
        <taxon>Pseudomonadota</taxon>
        <taxon>Alphaproteobacteria</taxon>
        <taxon>Acetobacterales</taxon>
        <taxon>Acetobacteraceae</taxon>
        <taxon>Acetobacter</taxon>
    </lineage>
</organism>
<dbReference type="InterPro" id="IPR029058">
    <property type="entry name" value="AB_hydrolase_fold"/>
</dbReference>
<proteinExistence type="predicted"/>
<gene>
    <name evidence="2" type="ORF">J2D75_05055</name>
</gene>
<name>A0ABS3LJS6_9PROT</name>
<dbReference type="Gene3D" id="3.40.50.1820">
    <property type="entry name" value="alpha/beta hydrolase"/>
    <property type="match status" value="1"/>
</dbReference>
<feature type="domain" description="Serine aminopeptidase S33" evidence="1">
    <location>
        <begin position="61"/>
        <end position="290"/>
    </location>
</feature>
<evidence type="ECO:0000313" key="2">
    <source>
        <dbReference type="EMBL" id="MBO1327846.1"/>
    </source>
</evidence>
<keyword evidence="2" id="KW-0378">Hydrolase</keyword>
<evidence type="ECO:0000259" key="1">
    <source>
        <dbReference type="Pfam" id="PF12146"/>
    </source>
</evidence>
<dbReference type="InterPro" id="IPR051044">
    <property type="entry name" value="MAG_DAG_Lipase"/>
</dbReference>
<accession>A0ABS3LJS6</accession>